<evidence type="ECO:0000313" key="3">
    <source>
        <dbReference type="EMBL" id="KAI7746239.1"/>
    </source>
</evidence>
<gene>
    <name evidence="3" type="ORF">M8C21_000404</name>
</gene>
<keyword evidence="4" id="KW-1185">Reference proteome</keyword>
<dbReference type="EMBL" id="JAMZMK010007014">
    <property type="protein sequence ID" value="KAI7746239.1"/>
    <property type="molecule type" value="Genomic_DNA"/>
</dbReference>
<feature type="region of interest" description="Disordered" evidence="1">
    <location>
        <begin position="29"/>
        <end position="50"/>
    </location>
</feature>
<keyword evidence="2" id="KW-0812">Transmembrane</keyword>
<comment type="caution">
    <text evidence="3">The sequence shown here is derived from an EMBL/GenBank/DDBJ whole genome shotgun (WGS) entry which is preliminary data.</text>
</comment>
<keyword evidence="2" id="KW-1133">Transmembrane helix</keyword>
<evidence type="ECO:0000313" key="4">
    <source>
        <dbReference type="Proteomes" id="UP001206925"/>
    </source>
</evidence>
<organism evidence="3 4">
    <name type="scientific">Ambrosia artemisiifolia</name>
    <name type="common">Common ragweed</name>
    <dbReference type="NCBI Taxonomy" id="4212"/>
    <lineage>
        <taxon>Eukaryota</taxon>
        <taxon>Viridiplantae</taxon>
        <taxon>Streptophyta</taxon>
        <taxon>Embryophyta</taxon>
        <taxon>Tracheophyta</taxon>
        <taxon>Spermatophyta</taxon>
        <taxon>Magnoliopsida</taxon>
        <taxon>eudicotyledons</taxon>
        <taxon>Gunneridae</taxon>
        <taxon>Pentapetalae</taxon>
        <taxon>asterids</taxon>
        <taxon>campanulids</taxon>
        <taxon>Asterales</taxon>
        <taxon>Asteraceae</taxon>
        <taxon>Asteroideae</taxon>
        <taxon>Heliantheae alliance</taxon>
        <taxon>Heliantheae</taxon>
        <taxon>Ambrosia</taxon>
    </lineage>
</organism>
<feature type="transmembrane region" description="Helical" evidence="2">
    <location>
        <begin position="62"/>
        <end position="78"/>
    </location>
</feature>
<protein>
    <submittedName>
        <fullName evidence="3">Uncharacterized protein</fullName>
    </submittedName>
</protein>
<dbReference type="Proteomes" id="UP001206925">
    <property type="component" value="Unassembled WGS sequence"/>
</dbReference>
<sequence length="184" mass="19601">DSSTLSANDNAVTVKTLPSPWAHVVRGATEPDSISPAPADPVTAPEVSDKADVNPTRLKEPVLLLLLWVLLLGPIYLTRPGFKSSKLPSDGSTGVSQAPVVSQPPPKQVKPNLNSHNTNNNPNHARPRSVRRGGGTGSGGSADGGFVRPPQPPPLPPPFPKLGFKEEEELLTLTDALRFRSHYY</sequence>
<feature type="compositionally biased region" description="Low complexity" evidence="1">
    <location>
        <begin position="109"/>
        <end position="123"/>
    </location>
</feature>
<feature type="non-terminal residue" evidence="3">
    <location>
        <position position="1"/>
    </location>
</feature>
<feature type="compositionally biased region" description="Gly residues" evidence="1">
    <location>
        <begin position="132"/>
        <end position="143"/>
    </location>
</feature>
<feature type="region of interest" description="Disordered" evidence="1">
    <location>
        <begin position="83"/>
        <end position="163"/>
    </location>
</feature>
<evidence type="ECO:0000256" key="1">
    <source>
        <dbReference type="SAM" id="MobiDB-lite"/>
    </source>
</evidence>
<keyword evidence="2" id="KW-0472">Membrane</keyword>
<accession>A0AAD5CSW4</accession>
<feature type="compositionally biased region" description="Pro residues" evidence="1">
    <location>
        <begin position="149"/>
        <end position="160"/>
    </location>
</feature>
<evidence type="ECO:0000256" key="2">
    <source>
        <dbReference type="SAM" id="Phobius"/>
    </source>
</evidence>
<reference evidence="3" key="1">
    <citation type="submission" date="2022-06" db="EMBL/GenBank/DDBJ databases">
        <title>Uncovering the hologenomic basis of an extraordinary plant invasion.</title>
        <authorList>
            <person name="Bieker V.C."/>
            <person name="Martin M.D."/>
            <person name="Gilbert T."/>
            <person name="Hodgins K."/>
            <person name="Battlay P."/>
            <person name="Petersen B."/>
            <person name="Wilson J."/>
        </authorList>
    </citation>
    <scope>NUCLEOTIDE SEQUENCE</scope>
    <source>
        <strain evidence="3">AA19_3_7</strain>
        <tissue evidence="3">Leaf</tissue>
    </source>
</reference>
<proteinExistence type="predicted"/>
<dbReference type="AlphaFoldDB" id="A0AAD5CSW4"/>
<name>A0AAD5CSW4_AMBAR</name>